<gene>
    <name evidence="2" type="ORF">HGG74_11575</name>
</gene>
<feature type="transmembrane region" description="Helical" evidence="1">
    <location>
        <begin position="211"/>
        <end position="230"/>
    </location>
</feature>
<protein>
    <submittedName>
        <fullName evidence="2">DMT family transporter</fullName>
    </submittedName>
</protein>
<dbReference type="PANTHER" id="PTHR34821">
    <property type="entry name" value="INNER MEMBRANE PROTEIN YDCZ"/>
    <property type="match status" value="1"/>
</dbReference>
<keyword evidence="3" id="KW-1185">Reference proteome</keyword>
<proteinExistence type="predicted"/>
<keyword evidence="1" id="KW-0812">Transmembrane</keyword>
<dbReference type="Pfam" id="PF04657">
    <property type="entry name" value="DMT_YdcZ"/>
    <property type="match status" value="2"/>
</dbReference>
<evidence type="ECO:0000313" key="2">
    <source>
        <dbReference type="EMBL" id="NKX55172.1"/>
    </source>
</evidence>
<dbReference type="AlphaFoldDB" id="A0A7X6HGC6"/>
<dbReference type="PANTHER" id="PTHR34821:SF2">
    <property type="entry name" value="INNER MEMBRANE PROTEIN YDCZ"/>
    <property type="match status" value="1"/>
</dbReference>
<feature type="transmembrane region" description="Helical" evidence="1">
    <location>
        <begin position="12"/>
        <end position="33"/>
    </location>
</feature>
<feature type="transmembrane region" description="Helical" evidence="1">
    <location>
        <begin position="142"/>
        <end position="166"/>
    </location>
</feature>
<keyword evidence="1" id="KW-1133">Transmembrane helix</keyword>
<evidence type="ECO:0000256" key="1">
    <source>
        <dbReference type="SAM" id="Phobius"/>
    </source>
</evidence>
<dbReference type="GO" id="GO:0005886">
    <property type="term" value="C:plasma membrane"/>
    <property type="evidence" value="ECO:0007669"/>
    <property type="project" value="TreeGrafter"/>
</dbReference>
<sequence length="324" mass="32559">MALEPQTGIRVPAAAAVLLAMAGGVGLAVQSKLNNELGLALQDRIGAALVSFATGFAAVLLFALAMPSVRARLGGLAPAFRQRSYPRWYLLGGAVGAFYVFTQTAAVGAVGLSLFTIAIVTGQLVSGLLVDKFGLGSGRPIAVSPLRVGAAVLALAAALMAAVPHFDGGGQHGLLLVLMLLPLLAGLLQSVQQATLARVAAAHGGPAISTLLNFGVGVVLLLALWLAAAAASGRAVLLTPEWWLYAGGPLGTLVLGSATICTASTGVLVMTLAITGGQLVGSVVLDVLWPSAGSIVDTATLAGIGLTWLALLLAARPWGRRQAG</sequence>
<dbReference type="Proteomes" id="UP000544090">
    <property type="component" value="Unassembled WGS sequence"/>
</dbReference>
<feature type="transmembrane region" description="Helical" evidence="1">
    <location>
        <begin position="45"/>
        <end position="67"/>
    </location>
</feature>
<dbReference type="InterPro" id="IPR006750">
    <property type="entry name" value="YdcZ"/>
</dbReference>
<feature type="transmembrane region" description="Helical" evidence="1">
    <location>
        <begin position="88"/>
        <end position="106"/>
    </location>
</feature>
<dbReference type="EMBL" id="JAAZSQ010000010">
    <property type="protein sequence ID" value="NKX55172.1"/>
    <property type="molecule type" value="Genomic_DNA"/>
</dbReference>
<comment type="caution">
    <text evidence="2">The sequence shown here is derived from an EMBL/GenBank/DDBJ whole genome shotgun (WGS) entry which is preliminary data.</text>
</comment>
<evidence type="ECO:0000313" key="3">
    <source>
        <dbReference type="Proteomes" id="UP000544090"/>
    </source>
</evidence>
<keyword evidence="1" id="KW-0472">Membrane</keyword>
<accession>A0A7X6HGC6</accession>
<feature type="transmembrane region" description="Helical" evidence="1">
    <location>
        <begin position="242"/>
        <end position="260"/>
    </location>
</feature>
<feature type="transmembrane region" description="Helical" evidence="1">
    <location>
        <begin position="267"/>
        <end position="289"/>
    </location>
</feature>
<feature type="transmembrane region" description="Helical" evidence="1">
    <location>
        <begin position="295"/>
        <end position="315"/>
    </location>
</feature>
<reference evidence="2 3" key="1">
    <citation type="submission" date="2020-04" db="EMBL/GenBank/DDBJ databases">
        <title>Arthrobacter sp. nov.</title>
        <authorList>
            <person name="Liu S."/>
        </authorList>
    </citation>
    <scope>NUCLEOTIDE SEQUENCE [LARGE SCALE GENOMIC DNA]</scope>
    <source>
        <strain evidence="2 3">E918</strain>
    </source>
</reference>
<organism evidence="2 3">
    <name type="scientific">Arthrobacter mobilis</name>
    <dbReference type="NCBI Taxonomy" id="2724944"/>
    <lineage>
        <taxon>Bacteria</taxon>
        <taxon>Bacillati</taxon>
        <taxon>Actinomycetota</taxon>
        <taxon>Actinomycetes</taxon>
        <taxon>Micrococcales</taxon>
        <taxon>Micrococcaceae</taxon>
        <taxon>Arthrobacter</taxon>
    </lineage>
</organism>
<dbReference type="RefSeq" id="WP_168486514.1">
    <property type="nucleotide sequence ID" value="NZ_JAAZSQ010000010.1"/>
</dbReference>
<feature type="transmembrane region" description="Helical" evidence="1">
    <location>
        <begin position="172"/>
        <end position="191"/>
    </location>
</feature>
<feature type="transmembrane region" description="Helical" evidence="1">
    <location>
        <begin position="112"/>
        <end position="130"/>
    </location>
</feature>
<name>A0A7X6HGC6_9MICC</name>